<dbReference type="InParanoid" id="U2FFQ5"/>
<dbReference type="Proteomes" id="UP000005707">
    <property type="component" value="Unassembled WGS sequence"/>
</dbReference>
<reference evidence="9 10" key="2">
    <citation type="journal article" date="2013" name="PLoS ONE">
        <title>INDIGO - INtegrated Data Warehouse of MIcrobial GenOmes with Examples from the Red Sea Extremophiles.</title>
        <authorList>
            <person name="Alam I."/>
            <person name="Antunes A."/>
            <person name="Kamau A.A."/>
            <person name="Ba Alawi W."/>
            <person name="Kalkatawi M."/>
            <person name="Stingl U."/>
            <person name="Bajic V.B."/>
        </authorList>
    </citation>
    <scope>NUCLEOTIDE SEQUENCE [LARGE SCALE GENOMIC DNA]</scope>
    <source>
        <strain evidence="9 10">SSD-17B</strain>
    </source>
</reference>
<feature type="domain" description="ABC transmembrane type-1" evidence="8">
    <location>
        <begin position="96"/>
        <end position="306"/>
    </location>
</feature>
<keyword evidence="6 7" id="KW-0472">Membrane</keyword>
<comment type="subcellular location">
    <subcellularLocation>
        <location evidence="1 7">Cell membrane</location>
        <topology evidence="1 7">Multi-pass membrane protein</topology>
    </subcellularLocation>
</comment>
<evidence type="ECO:0000256" key="4">
    <source>
        <dbReference type="ARBA" id="ARBA00022692"/>
    </source>
</evidence>
<dbReference type="Pfam" id="PF00528">
    <property type="entry name" value="BPD_transp_1"/>
    <property type="match status" value="1"/>
</dbReference>
<feature type="transmembrane region" description="Helical" evidence="7">
    <location>
        <begin position="103"/>
        <end position="121"/>
    </location>
</feature>
<dbReference type="GO" id="GO:0055085">
    <property type="term" value="P:transmembrane transport"/>
    <property type="evidence" value="ECO:0007669"/>
    <property type="project" value="InterPro"/>
</dbReference>
<dbReference type="AlphaFoldDB" id="U2FFQ5"/>
<feature type="transmembrane region" description="Helical" evidence="7">
    <location>
        <begin position="288"/>
        <end position="310"/>
    </location>
</feature>
<evidence type="ECO:0000259" key="8">
    <source>
        <dbReference type="PROSITE" id="PS50928"/>
    </source>
</evidence>
<evidence type="ECO:0000256" key="5">
    <source>
        <dbReference type="ARBA" id="ARBA00022989"/>
    </source>
</evidence>
<evidence type="ECO:0000256" key="1">
    <source>
        <dbReference type="ARBA" id="ARBA00004651"/>
    </source>
</evidence>
<evidence type="ECO:0000256" key="3">
    <source>
        <dbReference type="ARBA" id="ARBA00022475"/>
    </source>
</evidence>
<dbReference type="PANTHER" id="PTHR43227:SF3">
    <property type="entry name" value="BINDING-PROTEIN-DEPENDENT TRANSPORT SYSTEMS INNER MEMBRANE COMPONENT"/>
    <property type="match status" value="1"/>
</dbReference>
<dbReference type="GO" id="GO:0005886">
    <property type="term" value="C:plasma membrane"/>
    <property type="evidence" value="ECO:0007669"/>
    <property type="project" value="UniProtKB-SubCell"/>
</dbReference>
<gene>
    <name evidence="9" type="ORF">HLPCO_002223</name>
</gene>
<comment type="similarity">
    <text evidence="7">Belongs to the binding-protein-dependent transport system permease family.</text>
</comment>
<keyword evidence="3" id="KW-1003">Cell membrane</keyword>
<dbReference type="PANTHER" id="PTHR43227">
    <property type="entry name" value="BLL4140 PROTEIN"/>
    <property type="match status" value="1"/>
</dbReference>
<dbReference type="Gene3D" id="1.10.3720.10">
    <property type="entry name" value="MetI-like"/>
    <property type="match status" value="1"/>
</dbReference>
<accession>U2FFQ5</accession>
<dbReference type="SUPFAM" id="SSF161098">
    <property type="entry name" value="MetI-like"/>
    <property type="match status" value="1"/>
</dbReference>
<comment type="caution">
    <text evidence="9">The sequence shown here is derived from an EMBL/GenBank/DDBJ whole genome shotgun (WGS) entry which is preliminary data.</text>
</comment>
<feature type="transmembrane region" description="Helical" evidence="7">
    <location>
        <begin position="237"/>
        <end position="259"/>
    </location>
</feature>
<dbReference type="eggNOG" id="COG1175">
    <property type="taxonomic scope" value="Bacteria"/>
</dbReference>
<name>U2FFQ5_9MOLU</name>
<evidence type="ECO:0000256" key="6">
    <source>
        <dbReference type="ARBA" id="ARBA00023136"/>
    </source>
</evidence>
<dbReference type="PROSITE" id="PS50928">
    <property type="entry name" value="ABC_TM1"/>
    <property type="match status" value="1"/>
</dbReference>
<keyword evidence="2 7" id="KW-0813">Transport</keyword>
<evidence type="ECO:0000256" key="7">
    <source>
        <dbReference type="RuleBase" id="RU363032"/>
    </source>
</evidence>
<sequence length="314" mass="35397">MKELNQNKHKVTNQSKKESINKKKMSYKKQKQVWGWIFVSPWVIGFLVFFLYPLLQSFLFSFYNVKPTKNGLVTTYVGLDKYKEALFVHESFLRTLTESLLEALINLPILLIFSLLIAVLLNTEFKGRTVARALFFIPVIFNSAAITTAMGGGEALREVMETAGIGVLSRAFDLESFLINANINETFVTFIAGTIEKIYVIITFSGVQILIFLAGLQSVPGHLYEAAKIEGATSYEMFWKITLPMVSPLLLTASVFTIVDSFLRSPVTDLMTEAFNLQNYGLNASMSWLYFATNMILLAIVLGIISRGVFYYDE</sequence>
<dbReference type="EMBL" id="AFNU02000008">
    <property type="protein sequence ID" value="ERJ11740.1"/>
    <property type="molecule type" value="Genomic_DNA"/>
</dbReference>
<feature type="transmembrane region" description="Helical" evidence="7">
    <location>
        <begin position="133"/>
        <end position="152"/>
    </location>
</feature>
<dbReference type="CDD" id="cd06261">
    <property type="entry name" value="TM_PBP2"/>
    <property type="match status" value="1"/>
</dbReference>
<keyword evidence="4 7" id="KW-0812">Transmembrane</keyword>
<evidence type="ECO:0000313" key="9">
    <source>
        <dbReference type="EMBL" id="ERJ11740.1"/>
    </source>
</evidence>
<reference evidence="9 10" key="1">
    <citation type="journal article" date="2011" name="J. Bacteriol.">
        <title>Genome sequence of Haloplasma contractile, an unusual contractile bacterium from a deep-sea anoxic brine lake.</title>
        <authorList>
            <person name="Antunes A."/>
            <person name="Alam I."/>
            <person name="El Dorry H."/>
            <person name="Siam R."/>
            <person name="Robertson A."/>
            <person name="Bajic V.B."/>
            <person name="Stingl U."/>
        </authorList>
    </citation>
    <scope>NUCLEOTIDE SEQUENCE [LARGE SCALE GENOMIC DNA]</scope>
    <source>
        <strain evidence="9 10">SSD-17B</strain>
    </source>
</reference>
<dbReference type="InterPro" id="IPR035906">
    <property type="entry name" value="MetI-like_sf"/>
</dbReference>
<evidence type="ECO:0000313" key="10">
    <source>
        <dbReference type="Proteomes" id="UP000005707"/>
    </source>
</evidence>
<keyword evidence="5 7" id="KW-1133">Transmembrane helix</keyword>
<evidence type="ECO:0000256" key="2">
    <source>
        <dbReference type="ARBA" id="ARBA00022448"/>
    </source>
</evidence>
<dbReference type="InterPro" id="IPR000515">
    <property type="entry name" value="MetI-like"/>
</dbReference>
<dbReference type="InterPro" id="IPR050809">
    <property type="entry name" value="UgpAE/MalFG_permease"/>
</dbReference>
<feature type="transmembrane region" description="Helical" evidence="7">
    <location>
        <begin position="33"/>
        <end position="55"/>
    </location>
</feature>
<feature type="transmembrane region" description="Helical" evidence="7">
    <location>
        <begin position="198"/>
        <end position="216"/>
    </location>
</feature>
<organism evidence="9 10">
    <name type="scientific">Haloplasma contractile SSD-17B</name>
    <dbReference type="NCBI Taxonomy" id="1033810"/>
    <lineage>
        <taxon>Bacteria</taxon>
        <taxon>Bacillati</taxon>
        <taxon>Mycoplasmatota</taxon>
        <taxon>Mollicutes</taxon>
        <taxon>Haloplasmatales</taxon>
        <taxon>Haloplasmataceae</taxon>
        <taxon>Haloplasma</taxon>
    </lineage>
</organism>
<proteinExistence type="inferred from homology"/>
<dbReference type="STRING" id="1033810.HLPCO_002223"/>
<protein>
    <submittedName>
        <fullName evidence="9">Binding-protein-dependent transport systems inner membrane component</fullName>
    </submittedName>
</protein>
<keyword evidence="10" id="KW-1185">Reference proteome</keyword>